<dbReference type="Pfam" id="PF04138">
    <property type="entry name" value="GtrA_DPMS_TM"/>
    <property type="match status" value="1"/>
</dbReference>
<keyword evidence="8" id="KW-1185">Reference proteome</keyword>
<dbReference type="EMBL" id="WMBA01000037">
    <property type="protein sequence ID" value="MTD56690.1"/>
    <property type="molecule type" value="Genomic_DNA"/>
</dbReference>
<keyword evidence="3 5" id="KW-1133">Transmembrane helix</keyword>
<comment type="caution">
    <text evidence="7">The sequence shown here is derived from an EMBL/GenBank/DDBJ whole genome shotgun (WGS) entry which is preliminary data.</text>
</comment>
<feature type="transmembrane region" description="Helical" evidence="5">
    <location>
        <begin position="38"/>
        <end position="57"/>
    </location>
</feature>
<proteinExistence type="predicted"/>
<evidence type="ECO:0000256" key="1">
    <source>
        <dbReference type="ARBA" id="ARBA00004141"/>
    </source>
</evidence>
<feature type="transmembrane region" description="Helical" evidence="5">
    <location>
        <begin position="104"/>
        <end position="125"/>
    </location>
</feature>
<dbReference type="Proteomes" id="UP000440096">
    <property type="component" value="Unassembled WGS sequence"/>
</dbReference>
<evidence type="ECO:0000256" key="3">
    <source>
        <dbReference type="ARBA" id="ARBA00022989"/>
    </source>
</evidence>
<keyword evidence="4 5" id="KW-0472">Membrane</keyword>
<name>A0A6N7Z6Z6_9PSEU</name>
<feature type="transmembrane region" description="Helical" evidence="5">
    <location>
        <begin position="12"/>
        <end position="32"/>
    </location>
</feature>
<dbReference type="GO" id="GO:0000271">
    <property type="term" value="P:polysaccharide biosynthetic process"/>
    <property type="evidence" value="ECO:0007669"/>
    <property type="project" value="InterPro"/>
</dbReference>
<dbReference type="OrthoDB" id="3296646at2"/>
<evidence type="ECO:0000256" key="5">
    <source>
        <dbReference type="SAM" id="Phobius"/>
    </source>
</evidence>
<gene>
    <name evidence="7" type="ORF">GKO32_22365</name>
</gene>
<feature type="domain" description="GtrA/DPMS transmembrane" evidence="6">
    <location>
        <begin position="14"/>
        <end position="131"/>
    </location>
</feature>
<comment type="subcellular location">
    <subcellularLocation>
        <location evidence="1">Membrane</location>
        <topology evidence="1">Multi-pass membrane protein</topology>
    </subcellularLocation>
</comment>
<evidence type="ECO:0000259" key="6">
    <source>
        <dbReference type="Pfam" id="PF04138"/>
    </source>
</evidence>
<evidence type="ECO:0000256" key="4">
    <source>
        <dbReference type="ARBA" id="ARBA00023136"/>
    </source>
</evidence>
<evidence type="ECO:0000256" key="2">
    <source>
        <dbReference type="ARBA" id="ARBA00022692"/>
    </source>
</evidence>
<dbReference type="InterPro" id="IPR007267">
    <property type="entry name" value="GtrA_DPMS_TM"/>
</dbReference>
<reference evidence="7 8" key="1">
    <citation type="submission" date="2019-11" db="EMBL/GenBank/DDBJ databases">
        <title>Draft genome of Amycolatopsis RM579.</title>
        <authorList>
            <person name="Duangmal K."/>
            <person name="Mingma R."/>
        </authorList>
    </citation>
    <scope>NUCLEOTIDE SEQUENCE [LARGE SCALE GENOMIC DNA]</scope>
    <source>
        <strain evidence="7 8">RM579</strain>
    </source>
</reference>
<dbReference type="GO" id="GO:0016020">
    <property type="term" value="C:membrane"/>
    <property type="evidence" value="ECO:0007669"/>
    <property type="project" value="UniProtKB-SubCell"/>
</dbReference>
<accession>A0A6N7Z6Z6</accession>
<protein>
    <recommendedName>
        <fullName evidence="6">GtrA/DPMS transmembrane domain-containing protein</fullName>
    </recommendedName>
</protein>
<feature type="transmembrane region" description="Helical" evidence="5">
    <location>
        <begin position="78"/>
        <end position="98"/>
    </location>
</feature>
<evidence type="ECO:0000313" key="7">
    <source>
        <dbReference type="EMBL" id="MTD56690.1"/>
    </source>
</evidence>
<organism evidence="7 8">
    <name type="scientific">Amycolatopsis pithecellobii</name>
    <dbReference type="NCBI Taxonomy" id="664692"/>
    <lineage>
        <taxon>Bacteria</taxon>
        <taxon>Bacillati</taxon>
        <taxon>Actinomycetota</taxon>
        <taxon>Actinomycetes</taxon>
        <taxon>Pseudonocardiales</taxon>
        <taxon>Pseudonocardiaceae</taxon>
        <taxon>Amycolatopsis</taxon>
    </lineage>
</organism>
<sequence>MPGNKANVLRQLVTFGAIGAVSVALQSALYALSRIWTGPLLANLFSLVICTLVNTEANRRFTFQATDRPVSRVHLEGIVVFVGYYAVTSGALAVLQAVDPAAPRWLEITVLVASSLLGTVGRFAVLRAWVFRRSRAAEHDNSSA</sequence>
<dbReference type="AlphaFoldDB" id="A0A6N7Z6Z6"/>
<evidence type="ECO:0000313" key="8">
    <source>
        <dbReference type="Proteomes" id="UP000440096"/>
    </source>
</evidence>
<keyword evidence="2 5" id="KW-0812">Transmembrane</keyword>
<dbReference type="RefSeq" id="WP_154758827.1">
    <property type="nucleotide sequence ID" value="NZ_WMBA01000037.1"/>
</dbReference>